<sequence>MNLAIFFDPLPEELVPAGAPATVLAGAISAFTGGTFPDWRAADLALIGLDEWRGSVAGEPAGHGANAVRGQLYQLQKSSSPCRLADLGNLRPGLTLEDTYQRLREIIAALLEQGTVAILLGGSHDLDYGQFLAYETLERAISFATVDARVDMAEPDGSGAAPEDTHLRRMLLHAPSFLFNFSQLAHQQYLVAPDVLAALEKLHFETLRVGQIRDDIRQAEPLLRQADFVSFDVAAVRWQDAPGYQPANPFGLTNEEAAKLAWYAGCNDQLTSFGLYGYRPDHDPHGLAAMVQATMLWYFVEGFYYRRREIDFRGPTFLRYAAGLHGPVRYTQSHPGGPTDEEEEDGPDRIVFYKSRQTDRWWMEVVNLTGNARRIVPCSYQDYLRAAQGDVPHRWILTQALLG</sequence>
<evidence type="ECO:0000313" key="2">
    <source>
        <dbReference type="EMBL" id="NVO31426.1"/>
    </source>
</evidence>
<name>A0A7Y7U564_9BACT</name>
<dbReference type="InterPro" id="IPR006035">
    <property type="entry name" value="Ureohydrolase"/>
</dbReference>
<comment type="caution">
    <text evidence="2">The sequence shown here is derived from an EMBL/GenBank/DDBJ whole genome shotgun (WGS) entry which is preliminary data.</text>
</comment>
<dbReference type="Pfam" id="PF00491">
    <property type="entry name" value="Arginase"/>
    <property type="match status" value="1"/>
</dbReference>
<evidence type="ECO:0000256" key="1">
    <source>
        <dbReference type="PROSITE-ProRule" id="PRU00742"/>
    </source>
</evidence>
<reference evidence="2 3" key="1">
    <citation type="submission" date="2020-05" db="EMBL/GenBank/DDBJ databases">
        <title>Hymenobacter terrestris sp. nov. and Hymenobacter lapidiphilus sp. nov., isolated from regoliths in Antarctica.</title>
        <authorList>
            <person name="Sedlacek I."/>
            <person name="Pantucek R."/>
            <person name="Zeman M."/>
            <person name="Holochova P."/>
            <person name="Kralova S."/>
            <person name="Stankova E."/>
            <person name="Sedo O."/>
            <person name="Micenkova L."/>
            <person name="Svec P."/>
            <person name="Gupta V."/>
            <person name="Sood U."/>
            <person name="Korpole U.S."/>
            <person name="Lal R."/>
        </authorList>
    </citation>
    <scope>NUCLEOTIDE SEQUENCE [LARGE SCALE GENOMIC DNA]</scope>
    <source>
        <strain evidence="2 3">P5342</strain>
    </source>
</reference>
<protein>
    <submittedName>
        <fullName evidence="2">Formimidoylglutamase</fullName>
    </submittedName>
</protein>
<dbReference type="InterPro" id="IPR023696">
    <property type="entry name" value="Ureohydrolase_dom_sf"/>
</dbReference>
<proteinExistence type="inferred from homology"/>
<evidence type="ECO:0000313" key="3">
    <source>
        <dbReference type="Proteomes" id="UP000565521"/>
    </source>
</evidence>
<dbReference type="GO" id="GO:0016813">
    <property type="term" value="F:hydrolase activity, acting on carbon-nitrogen (but not peptide) bonds, in linear amidines"/>
    <property type="evidence" value="ECO:0007669"/>
    <property type="project" value="UniProtKB-ARBA"/>
</dbReference>
<accession>A0A7Y7U564</accession>
<organism evidence="2 3">
    <name type="scientific">Hymenobacter lapidiphilus</name>
    <dbReference type="NCBI Taxonomy" id="2608003"/>
    <lineage>
        <taxon>Bacteria</taxon>
        <taxon>Pseudomonadati</taxon>
        <taxon>Bacteroidota</taxon>
        <taxon>Cytophagia</taxon>
        <taxon>Cytophagales</taxon>
        <taxon>Hymenobacteraceae</taxon>
        <taxon>Hymenobacter</taxon>
    </lineage>
</organism>
<dbReference type="GO" id="GO:0046872">
    <property type="term" value="F:metal ion binding"/>
    <property type="evidence" value="ECO:0007669"/>
    <property type="project" value="InterPro"/>
</dbReference>
<comment type="similarity">
    <text evidence="1">Belongs to the arginase family.</text>
</comment>
<dbReference type="Gene3D" id="3.40.800.10">
    <property type="entry name" value="Ureohydrolase domain"/>
    <property type="match status" value="1"/>
</dbReference>
<dbReference type="RefSeq" id="WP_176908335.1">
    <property type="nucleotide sequence ID" value="NZ_JABKAU010000014.1"/>
</dbReference>
<dbReference type="Proteomes" id="UP000565521">
    <property type="component" value="Unassembled WGS sequence"/>
</dbReference>
<dbReference type="CDD" id="cd09988">
    <property type="entry name" value="Formimidoylglutamase"/>
    <property type="match status" value="1"/>
</dbReference>
<dbReference type="SUPFAM" id="SSF52768">
    <property type="entry name" value="Arginase/deacetylase"/>
    <property type="match status" value="1"/>
</dbReference>
<dbReference type="EMBL" id="JABKAU010000014">
    <property type="protein sequence ID" value="NVO31426.1"/>
    <property type="molecule type" value="Genomic_DNA"/>
</dbReference>
<dbReference type="PROSITE" id="PS51409">
    <property type="entry name" value="ARGINASE_2"/>
    <property type="match status" value="1"/>
</dbReference>
<gene>
    <name evidence="2" type="ORF">HW554_09420</name>
</gene>
<keyword evidence="3" id="KW-1185">Reference proteome</keyword>
<dbReference type="AlphaFoldDB" id="A0A7Y7U564"/>